<comment type="similarity">
    <text evidence="1">Belongs to the SAMHD1 family.</text>
</comment>
<protein>
    <submittedName>
        <fullName evidence="4">SAM domain and HD domain-containing protein 1</fullName>
    </submittedName>
</protein>
<gene>
    <name evidence="4" type="ORF">CGI_10006142</name>
</gene>
<dbReference type="GO" id="GO:0006203">
    <property type="term" value="P:dGTP catabolic process"/>
    <property type="evidence" value="ECO:0007669"/>
    <property type="project" value="TreeGrafter"/>
</dbReference>
<dbReference type="InterPro" id="IPR003607">
    <property type="entry name" value="HD/PDEase_dom"/>
</dbReference>
<dbReference type="CDD" id="cd00077">
    <property type="entry name" value="HDc"/>
    <property type="match status" value="1"/>
</dbReference>
<dbReference type="InterPro" id="IPR050135">
    <property type="entry name" value="dGTPase-like"/>
</dbReference>
<dbReference type="HOGENOM" id="CLU_669480_0_0_1"/>
<dbReference type="AlphaFoldDB" id="K1PVH3"/>
<evidence type="ECO:0000259" key="3">
    <source>
        <dbReference type="Pfam" id="PF01966"/>
    </source>
</evidence>
<dbReference type="FunCoup" id="K1PVH3">
    <property type="interactions" value="564"/>
</dbReference>
<dbReference type="PANTHER" id="PTHR11373">
    <property type="entry name" value="DEOXYNUCLEOSIDE TRIPHOSPHATE TRIPHOSPHOHYDROLASE"/>
    <property type="match status" value="1"/>
</dbReference>
<feature type="region of interest" description="Disordered" evidence="2">
    <location>
        <begin position="67"/>
        <end position="97"/>
    </location>
</feature>
<dbReference type="EMBL" id="JH817913">
    <property type="protein sequence ID" value="EKC25738.1"/>
    <property type="molecule type" value="Genomic_DNA"/>
</dbReference>
<sequence>MYDRLLKSAAPYPKPIPQFSPLLTSVMSPLGRPLSGGVHLKATLIKGIGDEIDVILKSMATKGNDVNVNDEVTSATTGPSEEDKQQAEVPQSQNTSRDAPEKFMVILRYLLSASKSLTPLSFKDCDPLNNSGERILFILVQLTIVLSTHSAGQLASALKVRQPHLGISKEDILCVQIAGLCHDLGHGPFSRMFEDKFLPMEWPYKGRPKKKDFLYEIVANKRNGVDVDKWDYLARDCHMLGIKSNFDHTRCMEYAKVLTEARNLYDMFYNWDTLKRRAYQHDVGEIIETMIADAMWEANKIIKITGTDGKRFEISRTVTHMEAYEKLNDSIIDIILLSEKEGLEKSKEILERVQKRELFTCVGEINDPKVINMTWEDYIKQAEKDYHGILVKKDSSWKLEDFFIHVIIADN</sequence>
<evidence type="ECO:0000313" key="4">
    <source>
        <dbReference type="EMBL" id="EKC25738.1"/>
    </source>
</evidence>
<dbReference type="GO" id="GO:0051607">
    <property type="term" value="P:defense response to virus"/>
    <property type="evidence" value="ECO:0007669"/>
    <property type="project" value="TreeGrafter"/>
</dbReference>
<dbReference type="GO" id="GO:0045088">
    <property type="term" value="P:regulation of innate immune response"/>
    <property type="evidence" value="ECO:0007669"/>
    <property type="project" value="TreeGrafter"/>
</dbReference>
<evidence type="ECO:0000256" key="2">
    <source>
        <dbReference type="SAM" id="MobiDB-lite"/>
    </source>
</evidence>
<organism evidence="4">
    <name type="scientific">Magallana gigas</name>
    <name type="common">Pacific oyster</name>
    <name type="synonym">Crassostrea gigas</name>
    <dbReference type="NCBI Taxonomy" id="29159"/>
    <lineage>
        <taxon>Eukaryota</taxon>
        <taxon>Metazoa</taxon>
        <taxon>Spiralia</taxon>
        <taxon>Lophotrochozoa</taxon>
        <taxon>Mollusca</taxon>
        <taxon>Bivalvia</taxon>
        <taxon>Autobranchia</taxon>
        <taxon>Pteriomorphia</taxon>
        <taxon>Ostreida</taxon>
        <taxon>Ostreoidea</taxon>
        <taxon>Ostreidae</taxon>
        <taxon>Magallana</taxon>
    </lineage>
</organism>
<dbReference type="GO" id="GO:0008832">
    <property type="term" value="F:dGTPase activity"/>
    <property type="evidence" value="ECO:0007669"/>
    <property type="project" value="TreeGrafter"/>
</dbReference>
<dbReference type="InParanoid" id="K1PVH3"/>
<dbReference type="Gene3D" id="1.10.3210.10">
    <property type="entry name" value="Hypothetical protein af1432"/>
    <property type="match status" value="2"/>
</dbReference>
<dbReference type="GO" id="GO:0005634">
    <property type="term" value="C:nucleus"/>
    <property type="evidence" value="ECO:0007669"/>
    <property type="project" value="TreeGrafter"/>
</dbReference>
<reference evidence="4" key="1">
    <citation type="journal article" date="2012" name="Nature">
        <title>The oyster genome reveals stress adaptation and complexity of shell formation.</title>
        <authorList>
            <person name="Zhang G."/>
            <person name="Fang X."/>
            <person name="Guo X."/>
            <person name="Li L."/>
            <person name="Luo R."/>
            <person name="Xu F."/>
            <person name="Yang P."/>
            <person name="Zhang L."/>
            <person name="Wang X."/>
            <person name="Qi H."/>
            <person name="Xiong Z."/>
            <person name="Que H."/>
            <person name="Xie Y."/>
            <person name="Holland P.W."/>
            <person name="Paps J."/>
            <person name="Zhu Y."/>
            <person name="Wu F."/>
            <person name="Chen Y."/>
            <person name="Wang J."/>
            <person name="Peng C."/>
            <person name="Meng J."/>
            <person name="Yang L."/>
            <person name="Liu J."/>
            <person name="Wen B."/>
            <person name="Zhang N."/>
            <person name="Huang Z."/>
            <person name="Zhu Q."/>
            <person name="Feng Y."/>
            <person name="Mount A."/>
            <person name="Hedgecock D."/>
            <person name="Xu Z."/>
            <person name="Liu Y."/>
            <person name="Domazet-Loso T."/>
            <person name="Du Y."/>
            <person name="Sun X."/>
            <person name="Zhang S."/>
            <person name="Liu B."/>
            <person name="Cheng P."/>
            <person name="Jiang X."/>
            <person name="Li J."/>
            <person name="Fan D."/>
            <person name="Wang W."/>
            <person name="Fu W."/>
            <person name="Wang T."/>
            <person name="Wang B."/>
            <person name="Zhang J."/>
            <person name="Peng Z."/>
            <person name="Li Y."/>
            <person name="Li N."/>
            <person name="Wang J."/>
            <person name="Chen M."/>
            <person name="He Y."/>
            <person name="Tan F."/>
            <person name="Song X."/>
            <person name="Zheng Q."/>
            <person name="Huang R."/>
            <person name="Yang H."/>
            <person name="Du X."/>
            <person name="Chen L."/>
            <person name="Yang M."/>
            <person name="Gaffney P.M."/>
            <person name="Wang S."/>
            <person name="Luo L."/>
            <person name="She Z."/>
            <person name="Ming Y."/>
            <person name="Huang W."/>
            <person name="Zhang S."/>
            <person name="Huang B."/>
            <person name="Zhang Y."/>
            <person name="Qu T."/>
            <person name="Ni P."/>
            <person name="Miao G."/>
            <person name="Wang J."/>
            <person name="Wang Q."/>
            <person name="Steinberg C.E."/>
            <person name="Wang H."/>
            <person name="Li N."/>
            <person name="Qian L."/>
            <person name="Zhang G."/>
            <person name="Li Y."/>
            <person name="Yang H."/>
            <person name="Liu X."/>
            <person name="Wang J."/>
            <person name="Yin Y."/>
            <person name="Wang J."/>
        </authorList>
    </citation>
    <scope>NUCLEOTIDE SEQUENCE [LARGE SCALE GENOMIC DNA]</scope>
    <source>
        <strain evidence="4">05x7-T-G4-1.051#20</strain>
    </source>
</reference>
<feature type="compositionally biased region" description="Polar residues" evidence="2">
    <location>
        <begin position="67"/>
        <end position="79"/>
    </location>
</feature>
<dbReference type="SUPFAM" id="SSF109604">
    <property type="entry name" value="HD-domain/PDEase-like"/>
    <property type="match status" value="1"/>
</dbReference>
<feature type="compositionally biased region" description="Polar residues" evidence="2">
    <location>
        <begin position="88"/>
        <end position="97"/>
    </location>
</feature>
<dbReference type="PANTHER" id="PTHR11373:SF4">
    <property type="entry name" value="DEOXYNUCLEOSIDE TRIPHOSPHATE TRIPHOSPHOHYDROLASE SAMHD1"/>
    <property type="match status" value="1"/>
</dbReference>
<evidence type="ECO:0000256" key="1">
    <source>
        <dbReference type="ARBA" id="ARBA00005776"/>
    </source>
</evidence>
<accession>K1PVH3</accession>
<proteinExistence type="inferred from homology"/>
<name>K1PVH3_MAGGI</name>
<feature type="domain" description="HD" evidence="3">
    <location>
        <begin position="157"/>
        <end position="199"/>
    </location>
</feature>
<dbReference type="Pfam" id="PF01966">
    <property type="entry name" value="HD"/>
    <property type="match status" value="1"/>
</dbReference>
<dbReference type="InterPro" id="IPR006674">
    <property type="entry name" value="HD_domain"/>
</dbReference>